<name>A0A059PAQ1_9CAUD</name>
<accession>A0A059PAQ1</accession>
<dbReference type="GeneID" id="19736313"/>
<evidence type="ECO:0000313" key="2">
    <source>
        <dbReference type="Proteomes" id="UP000202777"/>
    </source>
</evidence>
<evidence type="ECO:0000313" key="1">
    <source>
        <dbReference type="EMBL" id="AFY98501.1"/>
    </source>
</evidence>
<dbReference type="EMBL" id="KC013029">
    <property type="protein sequence ID" value="AFY98501.1"/>
    <property type="molecule type" value="Genomic_DNA"/>
</dbReference>
<sequence length="190" mass="21656">MTKGNFIFSQISNENGQDKMAMYFDVDGDVVEVKMGNTDYIENKLSEFGVKDLESLDEHLTKNPEQEVYEYDYTDKKGKRHNGFTLDKPFPTPSEAKKAIVAGKVKEVVDNGSKIAVIVELEKGGEFTVVRGYSVFDEKSKRMFALKAKKDRLLDMLGVSQFKELEGREITFVRQKAGSNFYYDAENDEE</sequence>
<dbReference type="Proteomes" id="UP000202777">
    <property type="component" value="Segment"/>
</dbReference>
<organism evidence="1 2">
    <name type="scientific">Leuconostoc phage phiLNTR3</name>
    <dbReference type="NCBI Taxonomy" id="1262521"/>
    <lineage>
        <taxon>Viruses</taxon>
        <taxon>Duplodnaviria</taxon>
        <taxon>Heunggongvirae</taxon>
        <taxon>Uroviricota</taxon>
        <taxon>Caudoviricetes</taxon>
        <taxon>Mccleskeyvirinae</taxon>
        <taxon>Unaquatrovirus</taxon>
        <taxon>Leuconostoc virus LNTR3</taxon>
    </lineage>
</organism>
<reference evidence="1 2" key="1">
    <citation type="journal article" date="2014" name="Int. J. Food Microbiol.">
        <title>Sequence and comparative analysis of Leuconostoc dairy bacteriophages.</title>
        <authorList>
            <person name="Kot W."/>
            <person name="Hansen L.H."/>
            <person name="Neve H."/>
            <person name="Hammer K."/>
            <person name="Jacobsen S."/>
            <person name="Pedersen P.D."/>
            <person name="Sorensen S.J."/>
            <person name="Heller K.J."/>
            <person name="Vogensen F.K."/>
        </authorList>
    </citation>
    <scope>NUCLEOTIDE SEQUENCE [LARGE SCALE GENOMIC DNA]</scope>
</reference>
<dbReference type="KEGG" id="vg:19736313"/>
<dbReference type="RefSeq" id="YP_009044215.1">
    <property type="nucleotide sequence ID" value="NC_024378.1"/>
</dbReference>
<protein>
    <submittedName>
        <fullName evidence="1">Uncharacterized protein</fullName>
    </submittedName>
</protein>
<gene>
    <name evidence="1" type="ORF">phiLNTR3_08</name>
</gene>
<proteinExistence type="predicted"/>